<feature type="binding site" evidence="13">
    <location>
        <begin position="236"/>
        <end position="237"/>
    </location>
    <ligand>
        <name>FMN</name>
        <dbReference type="ChEBI" id="CHEBI:58210"/>
    </ligand>
</feature>
<evidence type="ECO:0000256" key="11">
    <source>
        <dbReference type="PIRNR" id="PIRNR006621"/>
    </source>
</evidence>
<dbReference type="Gene3D" id="1.10.1200.80">
    <property type="entry name" value="Putative flavin oxidoreducatase, domain 2"/>
    <property type="match status" value="1"/>
</dbReference>
<comment type="catalytic activity">
    <reaction evidence="9">
        <text>a 5,6-dihydrouridine in tRNA + NADP(+) = a uridine in tRNA + NADPH + H(+)</text>
        <dbReference type="Rhea" id="RHEA:23624"/>
        <dbReference type="Rhea" id="RHEA-COMP:13339"/>
        <dbReference type="Rhea" id="RHEA-COMP:13887"/>
        <dbReference type="ChEBI" id="CHEBI:15378"/>
        <dbReference type="ChEBI" id="CHEBI:57783"/>
        <dbReference type="ChEBI" id="CHEBI:58349"/>
        <dbReference type="ChEBI" id="CHEBI:65315"/>
        <dbReference type="ChEBI" id="CHEBI:74443"/>
    </reaction>
</comment>
<comment type="catalytic activity">
    <reaction evidence="10">
        <text>a 5,6-dihydrouridine in tRNA + NAD(+) = a uridine in tRNA + NADH + H(+)</text>
        <dbReference type="Rhea" id="RHEA:54452"/>
        <dbReference type="Rhea" id="RHEA-COMP:13339"/>
        <dbReference type="Rhea" id="RHEA-COMP:13887"/>
        <dbReference type="ChEBI" id="CHEBI:15378"/>
        <dbReference type="ChEBI" id="CHEBI:57540"/>
        <dbReference type="ChEBI" id="CHEBI:57945"/>
        <dbReference type="ChEBI" id="CHEBI:65315"/>
        <dbReference type="ChEBI" id="CHEBI:74443"/>
    </reaction>
</comment>
<proteinExistence type="inferred from homology"/>
<reference evidence="15 16" key="1">
    <citation type="journal article" date="2017" name="ISME J.">
        <title>Energy and carbon metabolisms in a deep terrestrial subsurface fluid microbial community.</title>
        <authorList>
            <person name="Momper L."/>
            <person name="Jungbluth S.P."/>
            <person name="Lee M.D."/>
            <person name="Amend J.P."/>
        </authorList>
    </citation>
    <scope>NUCLEOTIDE SEQUENCE [LARGE SCALE GENOMIC DNA]</scope>
    <source>
        <strain evidence="15">SURF_26</strain>
    </source>
</reference>
<sequence length="339" mass="36714">MDSPAYTKIHTPLSIGSLCVPNRVFTAPVAGISDSAYRSIVRSFGCGLCWSELIMARGITEKNEKTFDLLKIDSADRPIVVQLGGGEPSFFAQAARTARGYGADAIDINCGCPVPKMVKRGYGVGLMKEPDTIAAIVESVKKAVDIPVTVKIRAGFSREHPDAVTVAKQAEQAGADAITVHGRYRDDFFRGHSNWDVIAEVKKAVSIPVIGNGDITTAQDAYDMIAHTGCDAVMAGRSTFGRPWLIREILNGSEPDHSVSLLLETIGRHAQLLMDVHGEHQGCLKLRTILMYYTKGIKHIKALRPEIIKIETAADFQSIRDAIERLCSGDTGAHSGTRP</sequence>
<keyword evidence="5 11" id="KW-0819">tRNA processing</keyword>
<evidence type="ECO:0000313" key="15">
    <source>
        <dbReference type="EMBL" id="RJP60461.1"/>
    </source>
</evidence>
<dbReference type="InterPro" id="IPR035587">
    <property type="entry name" value="DUS-like_FMN-bd"/>
</dbReference>
<evidence type="ECO:0000256" key="2">
    <source>
        <dbReference type="ARBA" id="ARBA00022555"/>
    </source>
</evidence>
<dbReference type="PIRSF" id="PIRSF006621">
    <property type="entry name" value="Dus"/>
    <property type="match status" value="1"/>
</dbReference>
<dbReference type="Proteomes" id="UP000266426">
    <property type="component" value="Unassembled WGS sequence"/>
</dbReference>
<dbReference type="SUPFAM" id="SSF51395">
    <property type="entry name" value="FMN-linked oxidoreductases"/>
    <property type="match status" value="1"/>
</dbReference>
<dbReference type="EMBL" id="QZJZ01000029">
    <property type="protein sequence ID" value="RJP60461.1"/>
    <property type="molecule type" value="Genomic_DNA"/>
</dbReference>
<comment type="caution">
    <text evidence="15">The sequence shown here is derived from an EMBL/GenBank/DDBJ whole genome shotgun (WGS) entry which is preliminary data.</text>
</comment>
<evidence type="ECO:0000256" key="8">
    <source>
        <dbReference type="ARBA" id="ARBA00023002"/>
    </source>
</evidence>
<organism evidence="15 16">
    <name type="scientific">Candidatus Auribacter fodinae</name>
    <dbReference type="NCBI Taxonomy" id="2093366"/>
    <lineage>
        <taxon>Bacteria</taxon>
        <taxon>Pseudomonadati</taxon>
        <taxon>Candidatus Auribacterota</taxon>
        <taxon>Candidatus Auribacteria</taxon>
        <taxon>Candidatus Auribacterales</taxon>
        <taxon>Candidatus Auribacteraceae</taxon>
        <taxon>Candidatus Auribacter</taxon>
    </lineage>
</organism>
<evidence type="ECO:0000256" key="5">
    <source>
        <dbReference type="ARBA" id="ARBA00022694"/>
    </source>
</evidence>
<evidence type="ECO:0000256" key="1">
    <source>
        <dbReference type="ARBA" id="ARBA00002790"/>
    </source>
</evidence>
<keyword evidence="13" id="KW-0547">Nucleotide-binding</keyword>
<feature type="domain" description="DUS-like FMN-binding" evidence="14">
    <location>
        <begin position="27"/>
        <end position="316"/>
    </location>
</feature>
<dbReference type="NCBIfam" id="TIGR00737">
    <property type="entry name" value="nifR3_yhdG"/>
    <property type="match status" value="1"/>
</dbReference>
<accession>A0A3A4RFX3</accession>
<dbReference type="Pfam" id="PF01207">
    <property type="entry name" value="Dus"/>
    <property type="match status" value="1"/>
</dbReference>
<dbReference type="GO" id="GO:0017150">
    <property type="term" value="F:tRNA dihydrouridine synthase activity"/>
    <property type="evidence" value="ECO:0007669"/>
    <property type="project" value="InterPro"/>
</dbReference>
<evidence type="ECO:0000256" key="12">
    <source>
        <dbReference type="PIRSR" id="PIRSR006621-1"/>
    </source>
</evidence>
<feature type="binding site" evidence="13">
    <location>
        <position position="82"/>
    </location>
    <ligand>
        <name>FMN</name>
        <dbReference type="ChEBI" id="CHEBI:58210"/>
    </ligand>
</feature>
<evidence type="ECO:0000256" key="9">
    <source>
        <dbReference type="ARBA" id="ARBA00048205"/>
    </source>
</evidence>
<dbReference type="InterPro" id="IPR001269">
    <property type="entry name" value="DUS_fam"/>
</dbReference>
<gene>
    <name evidence="15" type="primary">dusB</name>
    <name evidence="15" type="ORF">C4541_03975</name>
</gene>
<dbReference type="Gene3D" id="3.20.20.70">
    <property type="entry name" value="Aldolase class I"/>
    <property type="match status" value="1"/>
</dbReference>
<dbReference type="CDD" id="cd02801">
    <property type="entry name" value="DUS_like_FMN"/>
    <property type="match status" value="1"/>
</dbReference>
<evidence type="ECO:0000256" key="6">
    <source>
        <dbReference type="ARBA" id="ARBA00022857"/>
    </source>
</evidence>
<dbReference type="InterPro" id="IPR004652">
    <property type="entry name" value="DusB-like"/>
</dbReference>
<feature type="active site" description="Proton donor" evidence="12">
    <location>
        <position position="112"/>
    </location>
</feature>
<feature type="binding site" evidence="13">
    <location>
        <position position="181"/>
    </location>
    <ligand>
        <name>FMN</name>
        <dbReference type="ChEBI" id="CHEBI:58210"/>
    </ligand>
</feature>
<keyword evidence="8 11" id="KW-0560">Oxidoreductase</keyword>
<evidence type="ECO:0000256" key="4">
    <source>
        <dbReference type="ARBA" id="ARBA00022643"/>
    </source>
</evidence>
<keyword evidence="4 11" id="KW-0288">FMN</keyword>
<dbReference type="InterPro" id="IPR024036">
    <property type="entry name" value="tRNA-dHydroUridine_Synthase_C"/>
</dbReference>
<evidence type="ECO:0000256" key="13">
    <source>
        <dbReference type="PIRSR" id="PIRSR006621-2"/>
    </source>
</evidence>
<comment type="cofactor">
    <cofactor evidence="11 13">
        <name>FMN</name>
        <dbReference type="ChEBI" id="CHEBI:58210"/>
    </cofactor>
</comment>
<evidence type="ECO:0000256" key="10">
    <source>
        <dbReference type="ARBA" id="ARBA00048802"/>
    </source>
</evidence>
<keyword evidence="6" id="KW-0521">NADP</keyword>
<dbReference type="GO" id="GO:0000049">
    <property type="term" value="F:tRNA binding"/>
    <property type="evidence" value="ECO:0007669"/>
    <property type="project" value="UniProtKB-KW"/>
</dbReference>
<evidence type="ECO:0000313" key="16">
    <source>
        <dbReference type="Proteomes" id="UP000266426"/>
    </source>
</evidence>
<dbReference type="GO" id="GO:0050660">
    <property type="term" value="F:flavin adenine dinucleotide binding"/>
    <property type="evidence" value="ECO:0007669"/>
    <property type="project" value="InterPro"/>
</dbReference>
<evidence type="ECO:0000256" key="7">
    <source>
        <dbReference type="ARBA" id="ARBA00022884"/>
    </source>
</evidence>
<keyword evidence="3 11" id="KW-0285">Flavoprotein</keyword>
<protein>
    <recommendedName>
        <fullName evidence="11">tRNA-dihydrouridine synthase</fullName>
        <ecNumber evidence="11">1.3.1.-</ecNumber>
    </recommendedName>
</protein>
<evidence type="ECO:0000259" key="14">
    <source>
        <dbReference type="Pfam" id="PF01207"/>
    </source>
</evidence>
<dbReference type="PANTHER" id="PTHR45846:SF1">
    <property type="entry name" value="TRNA-DIHYDROURIDINE(47) SYNTHASE [NAD(P)(+)]-LIKE"/>
    <property type="match status" value="1"/>
</dbReference>
<keyword evidence="2" id="KW-0820">tRNA-binding</keyword>
<dbReference type="AlphaFoldDB" id="A0A3A4RFX3"/>
<keyword evidence="7" id="KW-0694">RNA-binding</keyword>
<dbReference type="InterPro" id="IPR013785">
    <property type="entry name" value="Aldolase_TIM"/>
</dbReference>
<evidence type="ECO:0000256" key="3">
    <source>
        <dbReference type="ARBA" id="ARBA00022630"/>
    </source>
</evidence>
<dbReference type="PANTHER" id="PTHR45846">
    <property type="entry name" value="TRNA-DIHYDROURIDINE(47) SYNTHASE [NAD(P)(+)]-LIKE"/>
    <property type="match status" value="1"/>
</dbReference>
<dbReference type="EC" id="1.3.1.-" evidence="11"/>
<comment type="similarity">
    <text evidence="11">Belongs to the dus family.</text>
</comment>
<name>A0A3A4RFX3_9BACT</name>
<comment type="function">
    <text evidence="1 11">Catalyzes the synthesis of 5,6-dihydrouridine (D), a modified base found in the D-loop of most tRNAs, via the reduction of the C5-C6 double bond in target uridines.</text>
</comment>
<feature type="binding site" evidence="13">
    <location>
        <position position="151"/>
    </location>
    <ligand>
        <name>FMN</name>
        <dbReference type="ChEBI" id="CHEBI:58210"/>
    </ligand>
</feature>